<dbReference type="InterPro" id="IPR036909">
    <property type="entry name" value="Cyt_c-like_dom_sf"/>
</dbReference>
<evidence type="ECO:0000313" key="2">
    <source>
        <dbReference type="EMBL" id="ASJ23537.1"/>
    </source>
</evidence>
<dbReference type="OrthoDB" id="8929854at2"/>
<feature type="signal peptide" evidence="1">
    <location>
        <begin position="1"/>
        <end position="23"/>
    </location>
</feature>
<dbReference type="AlphaFoldDB" id="A0A248LFK3"/>
<dbReference type="SUPFAM" id="SSF46626">
    <property type="entry name" value="Cytochrome c"/>
    <property type="match status" value="1"/>
</dbReference>
<dbReference type="EMBL" id="CP022115">
    <property type="protein sequence ID" value="ASJ23537.1"/>
    <property type="molecule type" value="Genomic_DNA"/>
</dbReference>
<organism evidence="2 3">
    <name type="scientific">Laribacter hongkongensis</name>
    <dbReference type="NCBI Taxonomy" id="168471"/>
    <lineage>
        <taxon>Bacteria</taxon>
        <taxon>Pseudomonadati</taxon>
        <taxon>Pseudomonadota</taxon>
        <taxon>Betaproteobacteria</taxon>
        <taxon>Neisseriales</taxon>
        <taxon>Aquaspirillaceae</taxon>
        <taxon>Laribacter</taxon>
    </lineage>
</organism>
<protein>
    <recommendedName>
        <fullName evidence="4">Cytochrome c domain-containing protein</fullName>
    </recommendedName>
</protein>
<dbReference type="RefSeq" id="WP_147640079.1">
    <property type="nucleotide sequence ID" value="NZ_CP022115.1"/>
</dbReference>
<sequence>MRLRTIRTGGALALLLAMTMVQAAESGAPDWSQRVAGLQMPMGSMMEPAAAGRHWQAMQGYLRDMDQSGACGMMGCGEWGPGMMAGSGWSMPSGMSPAAYAQAMQPQVSRMQSDMNRLAAMPDGPERQAALRRHWQDSYRQMQTLRGNGWMWQHTGAPAGNHGARLVQRYCSQCHAAPAPDRLPAGRWPGVVAHMESYMRAAHGRVAVPSAADVAVIDHYLQGAHQ</sequence>
<feature type="chain" id="PRO_5012715781" description="Cytochrome c domain-containing protein" evidence="1">
    <location>
        <begin position="24"/>
        <end position="226"/>
    </location>
</feature>
<dbReference type="GO" id="GO:0009055">
    <property type="term" value="F:electron transfer activity"/>
    <property type="evidence" value="ECO:0007669"/>
    <property type="project" value="InterPro"/>
</dbReference>
<dbReference type="GO" id="GO:0020037">
    <property type="term" value="F:heme binding"/>
    <property type="evidence" value="ECO:0007669"/>
    <property type="project" value="InterPro"/>
</dbReference>
<gene>
    <name evidence="2" type="ORF">LHGZ1_0706</name>
</gene>
<evidence type="ECO:0000256" key="1">
    <source>
        <dbReference type="SAM" id="SignalP"/>
    </source>
</evidence>
<reference evidence="3" key="1">
    <citation type="submission" date="2017-06" db="EMBL/GenBank/DDBJ databases">
        <title>Whole genome sequence of Laribacter hongkongensis LHGZ1.</title>
        <authorList>
            <person name="Chen D."/>
            <person name="Wu H."/>
            <person name="Chen J."/>
        </authorList>
    </citation>
    <scope>NUCLEOTIDE SEQUENCE [LARGE SCALE GENOMIC DNA]</scope>
    <source>
        <strain evidence="3">LHGZ1</strain>
    </source>
</reference>
<evidence type="ECO:0000313" key="3">
    <source>
        <dbReference type="Proteomes" id="UP000197424"/>
    </source>
</evidence>
<name>A0A248LFK3_9NEIS</name>
<accession>A0A248LFK3</accession>
<dbReference type="Proteomes" id="UP000197424">
    <property type="component" value="Chromosome"/>
</dbReference>
<keyword evidence="1" id="KW-0732">Signal</keyword>
<evidence type="ECO:0008006" key="4">
    <source>
        <dbReference type="Google" id="ProtNLM"/>
    </source>
</evidence>
<proteinExistence type="predicted"/>